<comment type="caution">
    <text evidence="2">The sequence shown here is derived from an EMBL/GenBank/DDBJ whole genome shotgun (WGS) entry which is preliminary data.</text>
</comment>
<dbReference type="EMBL" id="JAINUG010000308">
    <property type="protein sequence ID" value="KAJ8378857.1"/>
    <property type="molecule type" value="Genomic_DNA"/>
</dbReference>
<reference evidence="2" key="1">
    <citation type="journal article" date="2023" name="Science">
        <title>Genome structures resolve the early diversification of teleost fishes.</title>
        <authorList>
            <person name="Parey E."/>
            <person name="Louis A."/>
            <person name="Montfort J."/>
            <person name="Bouchez O."/>
            <person name="Roques C."/>
            <person name="Iampietro C."/>
            <person name="Lluch J."/>
            <person name="Castinel A."/>
            <person name="Donnadieu C."/>
            <person name="Desvignes T."/>
            <person name="Floi Bucao C."/>
            <person name="Jouanno E."/>
            <person name="Wen M."/>
            <person name="Mejri S."/>
            <person name="Dirks R."/>
            <person name="Jansen H."/>
            <person name="Henkel C."/>
            <person name="Chen W.J."/>
            <person name="Zahm M."/>
            <person name="Cabau C."/>
            <person name="Klopp C."/>
            <person name="Thompson A.W."/>
            <person name="Robinson-Rechavi M."/>
            <person name="Braasch I."/>
            <person name="Lecointre G."/>
            <person name="Bobe J."/>
            <person name="Postlethwait J.H."/>
            <person name="Berthelot C."/>
            <person name="Roest Crollius H."/>
            <person name="Guiguen Y."/>
        </authorList>
    </citation>
    <scope>NUCLEOTIDE SEQUENCE</scope>
    <source>
        <strain evidence="2">NC1722</strain>
    </source>
</reference>
<feature type="compositionally biased region" description="Polar residues" evidence="1">
    <location>
        <begin position="234"/>
        <end position="247"/>
    </location>
</feature>
<keyword evidence="3" id="KW-1185">Reference proteome</keyword>
<feature type="region of interest" description="Disordered" evidence="1">
    <location>
        <begin position="209"/>
        <end position="247"/>
    </location>
</feature>
<dbReference type="Proteomes" id="UP001221898">
    <property type="component" value="Unassembled WGS sequence"/>
</dbReference>
<evidence type="ECO:0000313" key="3">
    <source>
        <dbReference type="Proteomes" id="UP001221898"/>
    </source>
</evidence>
<name>A0AAD7RER3_9TELE</name>
<proteinExistence type="predicted"/>
<evidence type="ECO:0008006" key="4">
    <source>
        <dbReference type="Google" id="ProtNLM"/>
    </source>
</evidence>
<evidence type="ECO:0000313" key="2">
    <source>
        <dbReference type="EMBL" id="KAJ8378857.1"/>
    </source>
</evidence>
<accession>A0AAD7RER3</accession>
<evidence type="ECO:0000256" key="1">
    <source>
        <dbReference type="SAM" id="MobiDB-lite"/>
    </source>
</evidence>
<sequence>MFSLTLEYKCTKVRLNMILTESQDGMIQAAAPRLATGRKWMPSEAVQQAKSALRHGDIVGQVQHGRGGFGLGASRPTWHKATSTQRRKLVVSQVRHQEEADRCAKAVSQSKQGQWTSWENLEHQKLTWKDIWEMEGRQISFIIRATYDVLPTPKNLHQWFGEDPSCALCQTPATLRHILTGCKTSLSQGRYTWRHNQVLRQLAITLEGRRTTNNALPPPMPRHSKTTPFVRAGQPQQSHLQEWKQPS</sequence>
<protein>
    <recommendedName>
        <fullName evidence="4">Reverse transcriptase zinc-binding domain-containing protein</fullName>
    </recommendedName>
</protein>
<organism evidence="2 3">
    <name type="scientific">Aldrovandia affinis</name>
    <dbReference type="NCBI Taxonomy" id="143900"/>
    <lineage>
        <taxon>Eukaryota</taxon>
        <taxon>Metazoa</taxon>
        <taxon>Chordata</taxon>
        <taxon>Craniata</taxon>
        <taxon>Vertebrata</taxon>
        <taxon>Euteleostomi</taxon>
        <taxon>Actinopterygii</taxon>
        <taxon>Neopterygii</taxon>
        <taxon>Teleostei</taxon>
        <taxon>Notacanthiformes</taxon>
        <taxon>Halosauridae</taxon>
        <taxon>Aldrovandia</taxon>
    </lineage>
</organism>
<dbReference type="AlphaFoldDB" id="A0AAD7RER3"/>
<gene>
    <name evidence="2" type="ORF">AAFF_G00233590</name>
</gene>